<feature type="domain" description="GST C-terminal" evidence="5">
    <location>
        <begin position="131"/>
        <end position="300"/>
    </location>
</feature>
<evidence type="ECO:0000256" key="1">
    <source>
        <dbReference type="PIRSR" id="PIRSR015753-1"/>
    </source>
</evidence>
<dbReference type="SUPFAM" id="SSF52833">
    <property type="entry name" value="Thioredoxin-like"/>
    <property type="match status" value="1"/>
</dbReference>
<keyword evidence="7" id="KW-1185">Reference proteome</keyword>
<dbReference type="OrthoDB" id="2309723at2759"/>
<evidence type="ECO:0000256" key="2">
    <source>
        <dbReference type="PIRSR" id="PIRSR015753-2"/>
    </source>
</evidence>
<dbReference type="CDD" id="cd00570">
    <property type="entry name" value="GST_N_family"/>
    <property type="match status" value="1"/>
</dbReference>
<proteinExistence type="predicted"/>
<gene>
    <name evidence="6" type="ORF">P154DRAFT_45247</name>
</gene>
<evidence type="ECO:0000313" key="7">
    <source>
        <dbReference type="Proteomes" id="UP000799779"/>
    </source>
</evidence>
<evidence type="ECO:0000259" key="5">
    <source>
        <dbReference type="PROSITE" id="PS50405"/>
    </source>
</evidence>
<evidence type="ECO:0000313" key="6">
    <source>
        <dbReference type="EMBL" id="KAF2004503.1"/>
    </source>
</evidence>
<dbReference type="InterPro" id="IPR010987">
    <property type="entry name" value="Glutathione-S-Trfase_C-like"/>
</dbReference>
<dbReference type="PANTHER" id="PTHR32419">
    <property type="entry name" value="GLUTATHIONYL-HYDROQUINONE REDUCTASE"/>
    <property type="match status" value="1"/>
</dbReference>
<feature type="site" description="Lowers pKa of active site Cys" evidence="3">
    <location>
        <position position="300"/>
    </location>
</feature>
<evidence type="ECO:0000256" key="4">
    <source>
        <dbReference type="SAM" id="MobiDB-lite"/>
    </source>
</evidence>
<keyword evidence="6" id="KW-0808">Transferase</keyword>
<dbReference type="Gene3D" id="3.40.30.10">
    <property type="entry name" value="Glutaredoxin"/>
    <property type="match status" value="1"/>
</dbReference>
<evidence type="ECO:0000256" key="3">
    <source>
        <dbReference type="PIRSR" id="PIRSR015753-3"/>
    </source>
</evidence>
<feature type="active site" description="Proton donor/acceptor" evidence="1">
    <location>
        <position position="188"/>
    </location>
</feature>
<dbReference type="EMBL" id="ML977567">
    <property type="protein sequence ID" value="KAF2004503.1"/>
    <property type="molecule type" value="Genomic_DNA"/>
</dbReference>
<dbReference type="InterPro" id="IPR036249">
    <property type="entry name" value="Thioredoxin-like_sf"/>
</dbReference>
<dbReference type="GO" id="GO:0005737">
    <property type="term" value="C:cytoplasm"/>
    <property type="evidence" value="ECO:0007669"/>
    <property type="project" value="TreeGrafter"/>
</dbReference>
<dbReference type="SFLD" id="SFLDS00019">
    <property type="entry name" value="Glutathione_Transferase_(cytos"/>
    <property type="match status" value="1"/>
</dbReference>
<dbReference type="PIRSF" id="PIRSF015753">
    <property type="entry name" value="GST"/>
    <property type="match status" value="1"/>
</dbReference>
<dbReference type="GO" id="GO:0004364">
    <property type="term" value="F:glutathione transferase activity"/>
    <property type="evidence" value="ECO:0007669"/>
    <property type="project" value="InterPro"/>
</dbReference>
<dbReference type="InterPro" id="IPR047047">
    <property type="entry name" value="GST_Omega-like_C"/>
</dbReference>
<name>A0A6A5WRL3_9PLEO</name>
<feature type="binding site" evidence="2">
    <location>
        <begin position="133"/>
        <end position="134"/>
    </location>
    <ligand>
        <name>glutathione</name>
        <dbReference type="ChEBI" id="CHEBI:57925"/>
    </ligand>
</feature>
<dbReference type="SUPFAM" id="SSF47616">
    <property type="entry name" value="GST C-terminal domain-like"/>
    <property type="match status" value="1"/>
</dbReference>
<organism evidence="6 7">
    <name type="scientific">Amniculicola lignicola CBS 123094</name>
    <dbReference type="NCBI Taxonomy" id="1392246"/>
    <lineage>
        <taxon>Eukaryota</taxon>
        <taxon>Fungi</taxon>
        <taxon>Dikarya</taxon>
        <taxon>Ascomycota</taxon>
        <taxon>Pezizomycotina</taxon>
        <taxon>Dothideomycetes</taxon>
        <taxon>Pleosporomycetidae</taxon>
        <taxon>Pleosporales</taxon>
        <taxon>Amniculicolaceae</taxon>
        <taxon>Amniculicola</taxon>
    </lineage>
</organism>
<dbReference type="InterPro" id="IPR016639">
    <property type="entry name" value="GST_Omega/GSH"/>
</dbReference>
<dbReference type="CDD" id="cd03190">
    <property type="entry name" value="GST_C_Omega_like"/>
    <property type="match status" value="1"/>
</dbReference>
<feature type="region of interest" description="Disordered" evidence="4">
    <location>
        <begin position="1"/>
        <end position="22"/>
    </location>
</feature>
<dbReference type="InterPro" id="IPR036282">
    <property type="entry name" value="Glutathione-S-Trfase_C_sf"/>
</dbReference>
<feature type="active site" description="Nucleophile" evidence="1">
    <location>
        <position position="49"/>
    </location>
</feature>
<sequence>MAGAQIPDAFNHEPKGISNRMSSKFRNSIPSQHFPAEKGRYVVYVNYCCPWCHRVLIAHALKGLEHIVELVEVDSRTSAHGWWFSGRRGPDRDPVYGVKYIKELYLKADPQYAGRVTLPLLWDKKHETIANNESGDIVRMFLEGFDEHLPPAEREVTKGSASYVPRHILPEIDALNAWVYDHVNNGVYKTGFATNQASYDDHVQKLFQALDRLEYHLSQPGHSPYLFGDRITEADIRLFPTIVRFDVAYYSLFKCNLKMIRYEYPHLHAWLRRLYWSVDPQTAGGVFRSTTSFDEIKRGYSSVVAGNGLIPAGPYPSIMPL</sequence>
<feature type="site" description="Lowers pKa of active site Cys" evidence="3">
    <location>
        <position position="249"/>
    </location>
</feature>
<dbReference type="SFLD" id="SFLDG01206">
    <property type="entry name" value="Xi.1"/>
    <property type="match status" value="1"/>
</dbReference>
<protein>
    <submittedName>
        <fullName evidence="6">Transferase</fullName>
    </submittedName>
</protein>
<dbReference type="Gene3D" id="1.20.1050.10">
    <property type="match status" value="1"/>
</dbReference>
<dbReference type="AlphaFoldDB" id="A0A6A5WRL3"/>
<dbReference type="PROSITE" id="PS50405">
    <property type="entry name" value="GST_CTER"/>
    <property type="match status" value="1"/>
</dbReference>
<dbReference type="InterPro" id="IPR040079">
    <property type="entry name" value="Glutathione_S-Trfase"/>
</dbReference>
<accession>A0A6A5WRL3</accession>
<dbReference type="Proteomes" id="UP000799779">
    <property type="component" value="Unassembled WGS sequence"/>
</dbReference>
<dbReference type="InterPro" id="IPR004045">
    <property type="entry name" value="Glutathione_S-Trfase_N"/>
</dbReference>
<dbReference type="PANTHER" id="PTHR32419:SF25">
    <property type="entry name" value="GLUTATHIONE S-TRANSFERASE (EUROFUNG)"/>
    <property type="match status" value="1"/>
</dbReference>
<reference evidence="6" key="1">
    <citation type="journal article" date="2020" name="Stud. Mycol.">
        <title>101 Dothideomycetes genomes: a test case for predicting lifestyles and emergence of pathogens.</title>
        <authorList>
            <person name="Haridas S."/>
            <person name="Albert R."/>
            <person name="Binder M."/>
            <person name="Bloem J."/>
            <person name="Labutti K."/>
            <person name="Salamov A."/>
            <person name="Andreopoulos B."/>
            <person name="Baker S."/>
            <person name="Barry K."/>
            <person name="Bills G."/>
            <person name="Bluhm B."/>
            <person name="Cannon C."/>
            <person name="Castanera R."/>
            <person name="Culley D."/>
            <person name="Daum C."/>
            <person name="Ezra D."/>
            <person name="Gonzalez J."/>
            <person name="Henrissat B."/>
            <person name="Kuo A."/>
            <person name="Liang C."/>
            <person name="Lipzen A."/>
            <person name="Lutzoni F."/>
            <person name="Magnuson J."/>
            <person name="Mondo S."/>
            <person name="Nolan M."/>
            <person name="Ohm R."/>
            <person name="Pangilinan J."/>
            <person name="Park H.-J."/>
            <person name="Ramirez L."/>
            <person name="Alfaro M."/>
            <person name="Sun H."/>
            <person name="Tritt A."/>
            <person name="Yoshinaga Y."/>
            <person name="Zwiers L.-H."/>
            <person name="Turgeon B."/>
            <person name="Goodwin S."/>
            <person name="Spatafora J."/>
            <person name="Crous P."/>
            <person name="Grigoriev I."/>
        </authorList>
    </citation>
    <scope>NUCLEOTIDE SEQUENCE</scope>
    <source>
        <strain evidence="6">CBS 123094</strain>
    </source>
</reference>
<feature type="binding site" evidence="2">
    <location>
        <position position="82"/>
    </location>
    <ligand>
        <name>glutathione</name>
        <dbReference type="ChEBI" id="CHEBI:57925"/>
    </ligand>
</feature>
<dbReference type="Pfam" id="PF13410">
    <property type="entry name" value="GST_C_2"/>
    <property type="match status" value="1"/>
</dbReference>
<dbReference type="Pfam" id="PF13409">
    <property type="entry name" value="GST_N_2"/>
    <property type="match status" value="1"/>
</dbReference>
<dbReference type="SFLD" id="SFLDG01148">
    <property type="entry name" value="Xi_(cytGST)"/>
    <property type="match status" value="1"/>
</dbReference>